<organism evidence="2 3">
    <name type="scientific">Roseiconus nitratireducens</name>
    <dbReference type="NCBI Taxonomy" id="2605748"/>
    <lineage>
        <taxon>Bacteria</taxon>
        <taxon>Pseudomonadati</taxon>
        <taxon>Planctomycetota</taxon>
        <taxon>Planctomycetia</taxon>
        <taxon>Pirellulales</taxon>
        <taxon>Pirellulaceae</taxon>
        <taxon>Roseiconus</taxon>
    </lineage>
</organism>
<sequence>MRLKIESIQIGTVVTEGDTEDRDPLSRRWTSAFRKTPVQGAVHVQATGIAGDQVADTKNHGGPEKALLCYPGVHYLAWAQEHPELNWGPGGFGENLVIADGWTEADVCIGDRWIGEDCELEISQPRQPCWKISRRWSTKTLTKEVAQTGRTGWYCRVIREGELSAGKELDLGERPHPDWSVARVNDVLFGREVDRLAVHELMNLSRLSQQWKASLA</sequence>
<evidence type="ECO:0000313" key="3">
    <source>
        <dbReference type="Proteomes" id="UP000324479"/>
    </source>
</evidence>
<dbReference type="GO" id="GO:0030170">
    <property type="term" value="F:pyridoxal phosphate binding"/>
    <property type="evidence" value="ECO:0007669"/>
    <property type="project" value="InterPro"/>
</dbReference>
<dbReference type="EMBL" id="VWOX01000013">
    <property type="protein sequence ID" value="KAA5540471.1"/>
    <property type="molecule type" value="Genomic_DNA"/>
</dbReference>
<dbReference type="PROSITE" id="PS51340">
    <property type="entry name" value="MOSC"/>
    <property type="match status" value="1"/>
</dbReference>
<keyword evidence="3" id="KW-1185">Reference proteome</keyword>
<dbReference type="InterPro" id="IPR011037">
    <property type="entry name" value="Pyrv_Knase-like_insert_dom_sf"/>
</dbReference>
<dbReference type="Gene3D" id="2.40.33.20">
    <property type="entry name" value="PK beta-barrel domain-like"/>
    <property type="match status" value="1"/>
</dbReference>
<dbReference type="InterPro" id="IPR005163">
    <property type="entry name" value="Tri_helical_YiiM-like"/>
</dbReference>
<dbReference type="SUPFAM" id="SSF50800">
    <property type="entry name" value="PK beta-barrel domain-like"/>
    <property type="match status" value="1"/>
</dbReference>
<evidence type="ECO:0000313" key="2">
    <source>
        <dbReference type="EMBL" id="KAA5540471.1"/>
    </source>
</evidence>
<dbReference type="GO" id="GO:0030151">
    <property type="term" value="F:molybdenum ion binding"/>
    <property type="evidence" value="ECO:0007669"/>
    <property type="project" value="InterPro"/>
</dbReference>
<dbReference type="InterPro" id="IPR052353">
    <property type="entry name" value="Benzoxazolinone_Detox_Enz"/>
</dbReference>
<protein>
    <submittedName>
        <fullName evidence="2">MOSC domain-containing protein</fullName>
    </submittedName>
</protein>
<reference evidence="2 3" key="1">
    <citation type="submission" date="2019-08" db="EMBL/GenBank/DDBJ databases">
        <authorList>
            <person name="Dhanesh K."/>
            <person name="Kumar G."/>
            <person name="Sasikala C."/>
            <person name="Venkata Ramana C."/>
        </authorList>
    </citation>
    <scope>NUCLEOTIDE SEQUENCE [LARGE SCALE GENOMIC DNA]</scope>
    <source>
        <strain evidence="2 3">JC645</strain>
    </source>
</reference>
<comment type="caution">
    <text evidence="2">The sequence shown here is derived from an EMBL/GenBank/DDBJ whole genome shotgun (WGS) entry which is preliminary data.</text>
</comment>
<dbReference type="PANTHER" id="PTHR30212:SF2">
    <property type="entry name" value="PROTEIN YIIM"/>
    <property type="match status" value="1"/>
</dbReference>
<dbReference type="GO" id="GO:0003824">
    <property type="term" value="F:catalytic activity"/>
    <property type="evidence" value="ECO:0007669"/>
    <property type="project" value="InterPro"/>
</dbReference>
<proteinExistence type="predicted"/>
<name>A0A5M6CZ29_9BACT</name>
<dbReference type="PANTHER" id="PTHR30212">
    <property type="entry name" value="PROTEIN YIIM"/>
    <property type="match status" value="1"/>
</dbReference>
<feature type="domain" description="MOSC" evidence="1">
    <location>
        <begin position="36"/>
        <end position="172"/>
    </location>
</feature>
<dbReference type="InterPro" id="IPR005302">
    <property type="entry name" value="MoCF_Sase_C"/>
</dbReference>
<accession>A0A5M6CZ29</accession>
<dbReference type="Pfam" id="PF03473">
    <property type="entry name" value="MOSC"/>
    <property type="match status" value="1"/>
</dbReference>
<dbReference type="AlphaFoldDB" id="A0A5M6CZ29"/>
<dbReference type="Proteomes" id="UP000324479">
    <property type="component" value="Unassembled WGS sequence"/>
</dbReference>
<dbReference type="RefSeq" id="WP_150078468.1">
    <property type="nucleotide sequence ID" value="NZ_VWOX01000013.1"/>
</dbReference>
<dbReference type="Pfam" id="PF03475">
    <property type="entry name" value="YiiM_3-alpha"/>
    <property type="match status" value="1"/>
</dbReference>
<evidence type="ECO:0000259" key="1">
    <source>
        <dbReference type="PROSITE" id="PS51340"/>
    </source>
</evidence>
<gene>
    <name evidence="2" type="ORF">FYK55_20895</name>
</gene>